<dbReference type="Proteomes" id="UP001341840">
    <property type="component" value="Unassembled WGS sequence"/>
</dbReference>
<dbReference type="EMBL" id="JASCZI010211565">
    <property type="protein sequence ID" value="MED6194492.1"/>
    <property type="molecule type" value="Genomic_DNA"/>
</dbReference>
<keyword evidence="1" id="KW-0863">Zinc-finger</keyword>
<dbReference type="Pfam" id="PF14392">
    <property type="entry name" value="zf-CCHC_4"/>
    <property type="match status" value="1"/>
</dbReference>
<dbReference type="InterPro" id="IPR001878">
    <property type="entry name" value="Znf_CCHC"/>
</dbReference>
<feature type="compositionally biased region" description="Basic and acidic residues" evidence="2">
    <location>
        <begin position="197"/>
        <end position="207"/>
    </location>
</feature>
<feature type="compositionally biased region" description="Basic and acidic residues" evidence="2">
    <location>
        <begin position="240"/>
        <end position="258"/>
    </location>
</feature>
<keyword evidence="1" id="KW-0862">Zinc</keyword>
<dbReference type="InterPro" id="IPR025836">
    <property type="entry name" value="Zn_knuckle_CX2CX4HX4C"/>
</dbReference>
<feature type="compositionally biased region" description="Basic and acidic residues" evidence="2">
    <location>
        <begin position="268"/>
        <end position="279"/>
    </location>
</feature>
<dbReference type="PROSITE" id="PS50158">
    <property type="entry name" value="ZF_CCHC"/>
    <property type="match status" value="1"/>
</dbReference>
<accession>A0ABU6X9B0</accession>
<feature type="region of interest" description="Disordered" evidence="2">
    <location>
        <begin position="197"/>
        <end position="279"/>
    </location>
</feature>
<evidence type="ECO:0000313" key="4">
    <source>
        <dbReference type="EMBL" id="MED6194492.1"/>
    </source>
</evidence>
<feature type="domain" description="CCHC-type" evidence="3">
    <location>
        <begin position="93"/>
        <end position="106"/>
    </location>
</feature>
<proteinExistence type="predicted"/>
<reference evidence="4 5" key="1">
    <citation type="journal article" date="2023" name="Plants (Basel)">
        <title>Bridging the Gap: Combining Genomics and Transcriptomics Approaches to Understand Stylosanthes scabra, an Orphan Legume from the Brazilian Caatinga.</title>
        <authorList>
            <person name="Ferreira-Neto J.R.C."/>
            <person name="da Silva M.D."/>
            <person name="Binneck E."/>
            <person name="de Melo N.F."/>
            <person name="da Silva R.H."/>
            <person name="de Melo A.L.T.M."/>
            <person name="Pandolfi V."/>
            <person name="Bustamante F.O."/>
            <person name="Brasileiro-Vidal A.C."/>
            <person name="Benko-Iseppon A.M."/>
        </authorList>
    </citation>
    <scope>NUCLEOTIDE SEQUENCE [LARGE SCALE GENOMIC DNA]</scope>
    <source>
        <tissue evidence="4">Leaves</tissue>
    </source>
</reference>
<gene>
    <name evidence="4" type="ORF">PIB30_029012</name>
</gene>
<protein>
    <recommendedName>
        <fullName evidence="3">CCHC-type domain-containing protein</fullName>
    </recommendedName>
</protein>
<sequence>MQNIWRNPEGLRVVELKTKVYQIFFSKEADLERVYKGDLGISGTHGCYSKGGTGVKTRLRRDWMPILKGVNIGSKEDGLIWVEFRYEKLPNFCYYCGLIGHEESNCYCANIDAEKGECKSKEMGPWFKAEIIGSTVKIEKSNRSDEEEIRKEARAINQQKQTDKMMEKLERLTMIDKRQEDSIIEESIMLIKDKQNEEDIHKSEKEQTQQVKGTQESKQENHKDGPRRELRQIEQVQNKEGSKDENEKEKTTETKQPEPKPLQNGTNTKKELEKQGNKT</sequence>
<evidence type="ECO:0000256" key="1">
    <source>
        <dbReference type="PROSITE-ProRule" id="PRU00047"/>
    </source>
</evidence>
<evidence type="ECO:0000256" key="2">
    <source>
        <dbReference type="SAM" id="MobiDB-lite"/>
    </source>
</evidence>
<comment type="caution">
    <text evidence="4">The sequence shown here is derived from an EMBL/GenBank/DDBJ whole genome shotgun (WGS) entry which is preliminary data.</text>
</comment>
<feature type="compositionally biased region" description="Basic and acidic residues" evidence="2">
    <location>
        <begin position="215"/>
        <end position="232"/>
    </location>
</feature>
<evidence type="ECO:0000259" key="3">
    <source>
        <dbReference type="PROSITE" id="PS50158"/>
    </source>
</evidence>
<keyword evidence="1" id="KW-0479">Metal-binding</keyword>
<organism evidence="4 5">
    <name type="scientific">Stylosanthes scabra</name>
    <dbReference type="NCBI Taxonomy" id="79078"/>
    <lineage>
        <taxon>Eukaryota</taxon>
        <taxon>Viridiplantae</taxon>
        <taxon>Streptophyta</taxon>
        <taxon>Embryophyta</taxon>
        <taxon>Tracheophyta</taxon>
        <taxon>Spermatophyta</taxon>
        <taxon>Magnoliopsida</taxon>
        <taxon>eudicotyledons</taxon>
        <taxon>Gunneridae</taxon>
        <taxon>Pentapetalae</taxon>
        <taxon>rosids</taxon>
        <taxon>fabids</taxon>
        <taxon>Fabales</taxon>
        <taxon>Fabaceae</taxon>
        <taxon>Papilionoideae</taxon>
        <taxon>50 kb inversion clade</taxon>
        <taxon>dalbergioids sensu lato</taxon>
        <taxon>Dalbergieae</taxon>
        <taxon>Pterocarpus clade</taxon>
        <taxon>Stylosanthes</taxon>
    </lineage>
</organism>
<evidence type="ECO:0000313" key="5">
    <source>
        <dbReference type="Proteomes" id="UP001341840"/>
    </source>
</evidence>
<name>A0ABU6X9B0_9FABA</name>
<keyword evidence="5" id="KW-1185">Reference proteome</keyword>